<dbReference type="EMBL" id="MN740934">
    <property type="protein sequence ID" value="QHU18482.1"/>
    <property type="molecule type" value="Genomic_DNA"/>
</dbReference>
<name>A0A6C0KKE2_9ZZZZ</name>
<reference evidence="1" key="1">
    <citation type="journal article" date="2020" name="Nature">
        <title>Giant virus diversity and host interactions through global metagenomics.</title>
        <authorList>
            <person name="Schulz F."/>
            <person name="Roux S."/>
            <person name="Paez-Espino D."/>
            <person name="Jungbluth S."/>
            <person name="Walsh D.A."/>
            <person name="Denef V.J."/>
            <person name="McMahon K.D."/>
            <person name="Konstantinidis K.T."/>
            <person name="Eloe-Fadrosh E.A."/>
            <person name="Kyrpides N.C."/>
            <person name="Woyke T."/>
        </authorList>
    </citation>
    <scope>NUCLEOTIDE SEQUENCE</scope>
    <source>
        <strain evidence="1">GVMAG-S-3300013006-138</strain>
    </source>
</reference>
<dbReference type="AlphaFoldDB" id="A0A6C0KKE2"/>
<proteinExistence type="predicted"/>
<evidence type="ECO:0000313" key="1">
    <source>
        <dbReference type="EMBL" id="QHU18482.1"/>
    </source>
</evidence>
<accession>A0A6C0KKE2</accession>
<sequence length="290" mass="32281">MAETVRDLVCEALEKQEGLLIGKIGTVECSILYFLSFCKGLNIPEEERLVLERNAGVFPCSDESIQRWAMEARDSIKSADCLATGWYEHTKVKEEELFGLLGWNGIRVALRSLEPYYAITKHRWTKELAGQSVCVVSSFRESAKGQIDKGESRIWPGSGGSLWPDSVQWHWVQTGYSPSLALGRAGWEESPEDWSEAVSWVVDEVLKTGAQVVLIGCGGLGMLIGARLKQKGKICIVLGGATQVLFGIKGQRWIHHEVISKFWNSEWVWPSLEETPGGAGEVENSCYWSL</sequence>
<organism evidence="1">
    <name type="scientific">viral metagenome</name>
    <dbReference type="NCBI Taxonomy" id="1070528"/>
    <lineage>
        <taxon>unclassified sequences</taxon>
        <taxon>metagenomes</taxon>
        <taxon>organismal metagenomes</taxon>
    </lineage>
</organism>
<protein>
    <submittedName>
        <fullName evidence="1">Uncharacterized protein</fullName>
    </submittedName>
</protein>